<dbReference type="Proteomes" id="UP000030746">
    <property type="component" value="Unassembled WGS sequence"/>
</dbReference>
<feature type="domain" description="Fibronectin type-III" evidence="2">
    <location>
        <begin position="283"/>
        <end position="370"/>
    </location>
</feature>
<dbReference type="Pfam" id="PF00041">
    <property type="entry name" value="fn3"/>
    <property type="match status" value="4"/>
</dbReference>
<proteinExistence type="predicted"/>
<dbReference type="FunFam" id="2.60.40.10:FF:000003">
    <property type="entry name" value="Titin isoform E"/>
    <property type="match status" value="3"/>
</dbReference>
<dbReference type="KEGG" id="lgi:LOTGIDRAFT_53633"/>
<dbReference type="GO" id="GO:0048738">
    <property type="term" value="P:cardiac muscle tissue development"/>
    <property type="evidence" value="ECO:0007669"/>
    <property type="project" value="TreeGrafter"/>
</dbReference>
<feature type="non-terminal residue" evidence="3">
    <location>
        <position position="370"/>
    </location>
</feature>
<evidence type="ECO:0000259" key="2">
    <source>
        <dbReference type="PROSITE" id="PS50853"/>
    </source>
</evidence>
<dbReference type="InterPro" id="IPR013783">
    <property type="entry name" value="Ig-like_fold"/>
</dbReference>
<evidence type="ECO:0000256" key="1">
    <source>
        <dbReference type="ARBA" id="ARBA00023319"/>
    </source>
</evidence>
<dbReference type="GeneID" id="20251254"/>
<dbReference type="GO" id="GO:0045214">
    <property type="term" value="P:sarcomere organization"/>
    <property type="evidence" value="ECO:0007669"/>
    <property type="project" value="TreeGrafter"/>
</dbReference>
<dbReference type="EMBL" id="KB200919">
    <property type="protein sequence ID" value="ESO99759.1"/>
    <property type="molecule type" value="Genomic_DNA"/>
</dbReference>
<evidence type="ECO:0000313" key="3">
    <source>
        <dbReference type="EMBL" id="ESO99759.1"/>
    </source>
</evidence>
<dbReference type="SMART" id="SM00060">
    <property type="entry name" value="FN3"/>
    <property type="match status" value="4"/>
</dbReference>
<reference evidence="3 4" key="1">
    <citation type="journal article" date="2013" name="Nature">
        <title>Insights into bilaterian evolution from three spiralian genomes.</title>
        <authorList>
            <person name="Simakov O."/>
            <person name="Marletaz F."/>
            <person name="Cho S.J."/>
            <person name="Edsinger-Gonzales E."/>
            <person name="Havlak P."/>
            <person name="Hellsten U."/>
            <person name="Kuo D.H."/>
            <person name="Larsson T."/>
            <person name="Lv J."/>
            <person name="Arendt D."/>
            <person name="Savage R."/>
            <person name="Osoegawa K."/>
            <person name="de Jong P."/>
            <person name="Grimwood J."/>
            <person name="Chapman J.A."/>
            <person name="Shapiro H."/>
            <person name="Aerts A."/>
            <person name="Otillar R.P."/>
            <person name="Terry A.Y."/>
            <person name="Boore J.L."/>
            <person name="Grigoriev I.V."/>
            <person name="Lindberg D.R."/>
            <person name="Seaver E.C."/>
            <person name="Weisblat D.A."/>
            <person name="Putnam N.H."/>
            <person name="Rokhsar D.S."/>
        </authorList>
    </citation>
    <scope>NUCLEOTIDE SEQUENCE [LARGE SCALE GENOMIC DNA]</scope>
</reference>
<dbReference type="PRINTS" id="PR00014">
    <property type="entry name" value="FNTYPEIII"/>
</dbReference>
<sequence>PSAPQGPLETSDILATSVTIAWKPPKSDGGLPLKSYVIERRDVKRMTWIKVDKISPDITTYCVQNLTEGLEYYFRVFAENDEGISEPLDMPKPVKPMRKPPPVGPLEVTDLTEDSATLSWKPPSDDGGTPITHYILEMRDMKRSTWTKLAEVTKTQYETNKLVVGNEYSFRVMAVNAEGTGPALNSPPLQATDFTKESITLSWGKSEDDGGSPITGYVVEKREGFKVNWSQLVTTEPDTTTYCVKNVKESQDYYFRVYAENAVGKSKSIETEKAMTPKNVPSAPEGPLAILEVTKDSVSIRWKAPKSDGGLELKSYHIERRDTKYTHWIKVDKIKPSITSYCIQNLLEGSEYYFRVFAENQEGLSEPLDS</sequence>
<feature type="domain" description="Fibronectin type-III" evidence="2">
    <location>
        <begin position="102"/>
        <end position="198"/>
    </location>
</feature>
<dbReference type="OrthoDB" id="10052517at2759"/>
<dbReference type="PANTHER" id="PTHR14340:SF9">
    <property type="entry name" value="FIBRONECTIN TYPE-III DOMAIN-CONTAINING PROTEIN"/>
    <property type="match status" value="1"/>
</dbReference>
<evidence type="ECO:0000313" key="4">
    <source>
        <dbReference type="Proteomes" id="UP000030746"/>
    </source>
</evidence>
<dbReference type="FunFam" id="2.60.40.10:FF:000056">
    <property type="entry name" value="twitchin isoform X4"/>
    <property type="match status" value="1"/>
</dbReference>
<feature type="domain" description="Fibronectin type-III" evidence="2">
    <location>
        <begin position="199"/>
        <end position="279"/>
    </location>
</feature>
<gene>
    <name evidence="3" type="ORF">LOTGIDRAFT_53633</name>
</gene>
<name>V4CCW6_LOTGI</name>
<dbReference type="InterPro" id="IPR036116">
    <property type="entry name" value="FN3_sf"/>
</dbReference>
<accession>V4CCW6</accession>
<dbReference type="HOGENOM" id="CLU_035653_0_0_1"/>
<dbReference type="CTD" id="20251254"/>
<dbReference type="PANTHER" id="PTHR14340">
    <property type="entry name" value="MICROFIBRIL-ASSOCIATED GLYCOPROTEIN 3"/>
    <property type="match status" value="1"/>
</dbReference>
<dbReference type="CDD" id="cd00063">
    <property type="entry name" value="FN3"/>
    <property type="match status" value="4"/>
</dbReference>
<dbReference type="GO" id="GO:0031430">
    <property type="term" value="C:M band"/>
    <property type="evidence" value="ECO:0007669"/>
    <property type="project" value="TreeGrafter"/>
</dbReference>
<dbReference type="PROSITE" id="PS50853">
    <property type="entry name" value="FN3"/>
    <property type="match status" value="4"/>
</dbReference>
<feature type="non-terminal residue" evidence="3">
    <location>
        <position position="1"/>
    </location>
</feature>
<dbReference type="SUPFAM" id="SSF49265">
    <property type="entry name" value="Fibronectin type III"/>
    <property type="match status" value="2"/>
</dbReference>
<dbReference type="AlphaFoldDB" id="V4CCW6"/>
<keyword evidence="4" id="KW-1185">Reference proteome</keyword>
<keyword evidence="1" id="KW-0393">Immunoglobulin domain</keyword>
<protein>
    <recommendedName>
        <fullName evidence="2">Fibronectin type-III domain-containing protein</fullName>
    </recommendedName>
</protein>
<dbReference type="STRING" id="225164.V4CCW6"/>
<dbReference type="OMA" id="FNCRINK"/>
<feature type="domain" description="Fibronectin type-III" evidence="2">
    <location>
        <begin position="1"/>
        <end position="101"/>
    </location>
</feature>
<dbReference type="InterPro" id="IPR003961">
    <property type="entry name" value="FN3_dom"/>
</dbReference>
<dbReference type="GO" id="GO:0008307">
    <property type="term" value="F:structural constituent of muscle"/>
    <property type="evidence" value="ECO:0007669"/>
    <property type="project" value="TreeGrafter"/>
</dbReference>
<dbReference type="RefSeq" id="XP_009049527.1">
    <property type="nucleotide sequence ID" value="XM_009051279.1"/>
</dbReference>
<organism evidence="3 4">
    <name type="scientific">Lottia gigantea</name>
    <name type="common">Giant owl limpet</name>
    <dbReference type="NCBI Taxonomy" id="225164"/>
    <lineage>
        <taxon>Eukaryota</taxon>
        <taxon>Metazoa</taxon>
        <taxon>Spiralia</taxon>
        <taxon>Lophotrochozoa</taxon>
        <taxon>Mollusca</taxon>
        <taxon>Gastropoda</taxon>
        <taxon>Patellogastropoda</taxon>
        <taxon>Lottioidea</taxon>
        <taxon>Lottiidae</taxon>
        <taxon>Lottia</taxon>
    </lineage>
</organism>
<dbReference type="Gene3D" id="2.60.40.10">
    <property type="entry name" value="Immunoglobulins"/>
    <property type="match status" value="4"/>
</dbReference>